<dbReference type="InterPro" id="IPR003644">
    <property type="entry name" value="Calx_beta"/>
</dbReference>
<gene>
    <name evidence="7" type="ORF">SAMN05421780_101809</name>
</gene>
<protein>
    <submittedName>
        <fullName evidence="7">Gliding motility-associated C-terminal domain-containing protein</fullName>
    </submittedName>
</protein>
<dbReference type="EMBL" id="FOLE01000001">
    <property type="protein sequence ID" value="SFB86516.1"/>
    <property type="molecule type" value="Genomic_DNA"/>
</dbReference>
<keyword evidence="8" id="KW-1185">Reference proteome</keyword>
<sequence>MTLKINYKLFFCLLVWCVSCIINTQAATYNTGFEDATKGGYAQGTVTLSGLQWSLTDALINGQPNDVFNGTQAARTRNAGSLEMLEPKTNGAGTVTVWHAKYGNDNSSTWKLEYSTNGGGAWTQAGSDITTNSTSLVQETFTVNASGNVRIRIVKLTGGSNRINFDDINITDFNNVPAFNFSLASASVSEAGGSVTVTVNQSIAQACAVNMTVTGGTAASTDFTFTSPTTLTFDGVTTSQNIVIPIINNNTFAGNKTVELSLSSTTNGCLVGATNKITVTILDDETPPITGSTLYPGDIAIVAVDANTGSAADKVSFVNLVDILPGTQILFTDNGYERGNAAGVSTNTWGNQEGVISLTYSGTSILPAGSINEFTNGTFGVGTAPTGWTRDNVSPITADYGNFNMSTDRDQLFVLQGFWDNGTYTGADGNDDAIFTGRILFGYSNTEWALTSQAVADANAGELTSRLPIQISCLNFASILLSNETNSFKTTPNALRVGSKALIFDNLKNVGNWTNSYVTQTPFTVTSTGGTLGVWTGMNSTDWFNGCNWELYQVPDANIDVIIPASAINNPEIASTTLVAHCRNIDIQAKRLSIKGNAAHKLEVHGNLTFSGGTLDMDSTGAATDGQILLHGNWNNSTVNHFAAGKGRVSLVGNTTQRINGSATTEIFSTLEIAKTDSSVMLNKPINVRKELVLTDGIIYPSTVGTFSLESQAIYSGGSDTSHVSGKVYKTYAPVESFRLPVGKNGVFRPFGAYSIGVLTAQSNVAVEFFNNNTSTIGTAINPNNGLCQVSSNEYWTMDATNAFNNNLQVTAFWGAQTQPTVTDMPNMAVAHWSGSEWESYGNYGTSGTTAWGSVTSDTMAFSNTLHYITLGYSNILAKPTAANLTICEGDTAHLVASSTIPTATFSWFTAATGGTAIGTGNTLNVQPTATTNYYVSAQDGTCQSNRTMVRVTVRTTDFQFPADVTIQAGQSVTLTASGGDVYTWGTNSTLSATNIANPVATPSQTTVYTLTISTSAGCSETRNVTVTVKAGNEVFVPNSFSPNGDHNNDAFQLYSNNVSEYKLLVFNRLGNEVANLSASGQTWNGEYEGKLLTGETLVWTLKGTYTDGTEFKKNGSVVVLK</sequence>
<dbReference type="RefSeq" id="WP_091507700.1">
    <property type="nucleotide sequence ID" value="NZ_FOLE01000001.1"/>
</dbReference>
<dbReference type="Pfam" id="PF03160">
    <property type="entry name" value="Calx-beta"/>
    <property type="match status" value="1"/>
</dbReference>
<evidence type="ECO:0000256" key="2">
    <source>
        <dbReference type="ARBA" id="ARBA00022737"/>
    </source>
</evidence>
<dbReference type="InterPro" id="IPR044023">
    <property type="entry name" value="Ig_7"/>
</dbReference>
<dbReference type="GO" id="GO:0030001">
    <property type="term" value="P:metal ion transport"/>
    <property type="evidence" value="ECO:0007669"/>
    <property type="project" value="TreeGrafter"/>
</dbReference>
<evidence type="ECO:0000259" key="6">
    <source>
        <dbReference type="SMART" id="SM00237"/>
    </source>
</evidence>
<feature type="chain" id="PRO_5011681052" evidence="5">
    <location>
        <begin position="27"/>
        <end position="1122"/>
    </location>
</feature>
<accession>A0A1I1EIL6</accession>
<dbReference type="PANTHER" id="PTHR11878">
    <property type="entry name" value="SODIUM/CALCIUM EXCHANGER"/>
    <property type="match status" value="1"/>
</dbReference>
<dbReference type="SMART" id="SM00237">
    <property type="entry name" value="Calx_beta"/>
    <property type="match status" value="1"/>
</dbReference>
<dbReference type="InterPro" id="IPR026341">
    <property type="entry name" value="T9SS_type_B"/>
</dbReference>
<reference evidence="7 8" key="1">
    <citation type="submission" date="2016-10" db="EMBL/GenBank/DDBJ databases">
        <authorList>
            <person name="de Groot N.N."/>
        </authorList>
    </citation>
    <scope>NUCLEOTIDE SEQUENCE [LARGE SCALE GENOMIC DNA]</scope>
    <source>
        <strain evidence="7 8">DSM 6793</strain>
    </source>
</reference>
<dbReference type="InterPro" id="IPR051171">
    <property type="entry name" value="CaCA"/>
</dbReference>
<feature type="signal peptide" evidence="5">
    <location>
        <begin position="1"/>
        <end position="26"/>
    </location>
</feature>
<dbReference type="PANTHER" id="PTHR11878:SF65">
    <property type="entry name" value="NA_CA-EXCHANGE PROTEIN, ISOFORM G"/>
    <property type="match status" value="1"/>
</dbReference>
<dbReference type="Pfam" id="PF13585">
    <property type="entry name" value="CHU_C"/>
    <property type="match status" value="1"/>
</dbReference>
<evidence type="ECO:0000256" key="4">
    <source>
        <dbReference type="ARBA" id="ARBA00023065"/>
    </source>
</evidence>
<dbReference type="Pfam" id="PF19081">
    <property type="entry name" value="Ig_7"/>
    <property type="match status" value="1"/>
</dbReference>
<dbReference type="Gene3D" id="2.60.40.2030">
    <property type="match status" value="1"/>
</dbReference>
<keyword evidence="3" id="KW-0106">Calcium</keyword>
<evidence type="ECO:0000256" key="3">
    <source>
        <dbReference type="ARBA" id="ARBA00022837"/>
    </source>
</evidence>
<evidence type="ECO:0000256" key="5">
    <source>
        <dbReference type="SAM" id="SignalP"/>
    </source>
</evidence>
<dbReference type="NCBIfam" id="TIGR04131">
    <property type="entry name" value="Bac_Flav_CTERM"/>
    <property type="match status" value="1"/>
</dbReference>
<evidence type="ECO:0000313" key="8">
    <source>
        <dbReference type="Proteomes" id="UP000199514"/>
    </source>
</evidence>
<dbReference type="AlphaFoldDB" id="A0A1I1EIL6"/>
<keyword evidence="4" id="KW-0813">Transport</keyword>
<keyword evidence="1 5" id="KW-0732">Signal</keyword>
<dbReference type="GO" id="GO:0016020">
    <property type="term" value="C:membrane"/>
    <property type="evidence" value="ECO:0007669"/>
    <property type="project" value="InterPro"/>
</dbReference>
<organism evidence="7 8">
    <name type="scientific">Flexibacter flexilis DSM 6793</name>
    <dbReference type="NCBI Taxonomy" id="927664"/>
    <lineage>
        <taxon>Bacteria</taxon>
        <taxon>Pseudomonadati</taxon>
        <taxon>Bacteroidota</taxon>
        <taxon>Cytophagia</taxon>
        <taxon>Cytophagales</taxon>
        <taxon>Flexibacteraceae</taxon>
        <taxon>Flexibacter</taxon>
    </lineage>
</organism>
<keyword evidence="4" id="KW-0406">Ion transport</keyword>
<dbReference type="GO" id="GO:0007154">
    <property type="term" value="P:cell communication"/>
    <property type="evidence" value="ECO:0007669"/>
    <property type="project" value="InterPro"/>
</dbReference>
<proteinExistence type="predicted"/>
<dbReference type="OrthoDB" id="7794186at2"/>
<dbReference type="Proteomes" id="UP000199514">
    <property type="component" value="Unassembled WGS sequence"/>
</dbReference>
<dbReference type="InterPro" id="IPR038081">
    <property type="entry name" value="CalX-like_sf"/>
</dbReference>
<evidence type="ECO:0000313" key="7">
    <source>
        <dbReference type="EMBL" id="SFB86516.1"/>
    </source>
</evidence>
<keyword evidence="2" id="KW-0677">Repeat</keyword>
<dbReference type="SUPFAM" id="SSF141072">
    <property type="entry name" value="CalX-like"/>
    <property type="match status" value="1"/>
</dbReference>
<name>A0A1I1EIL6_9BACT</name>
<evidence type="ECO:0000256" key="1">
    <source>
        <dbReference type="ARBA" id="ARBA00022729"/>
    </source>
</evidence>
<feature type="domain" description="Calx-beta" evidence="6">
    <location>
        <begin position="168"/>
        <end position="263"/>
    </location>
</feature>
<dbReference type="STRING" id="927664.SAMN05421780_101809"/>